<dbReference type="Gene3D" id="3.40.50.150">
    <property type="entry name" value="Vaccinia Virus protein VP39"/>
    <property type="match status" value="1"/>
</dbReference>
<dbReference type="AlphaFoldDB" id="A0A1H9QMM4"/>
<reference evidence="3" key="1">
    <citation type="submission" date="2016-10" db="EMBL/GenBank/DDBJ databases">
        <authorList>
            <person name="de Groot N.N."/>
        </authorList>
    </citation>
    <scope>NUCLEOTIDE SEQUENCE [LARGE SCALE GENOMIC DNA]</scope>
    <source>
        <strain evidence="3">10nlg</strain>
    </source>
</reference>
<dbReference type="Pfam" id="PF08241">
    <property type="entry name" value="Methyltransf_11"/>
    <property type="match status" value="1"/>
</dbReference>
<protein>
    <submittedName>
        <fullName evidence="2">Methyltransferase domain-containing protein</fullName>
    </submittedName>
</protein>
<keyword evidence="2" id="KW-0489">Methyltransferase</keyword>
<keyword evidence="2" id="KW-0808">Transferase</keyword>
<accession>A0A1H9QMM4</accession>
<dbReference type="RefSeq" id="WP_245729721.1">
    <property type="nucleotide sequence ID" value="NZ_FOGV01000003.1"/>
</dbReference>
<keyword evidence="3" id="KW-1185">Reference proteome</keyword>
<dbReference type="GO" id="GO:0032259">
    <property type="term" value="P:methylation"/>
    <property type="evidence" value="ECO:0007669"/>
    <property type="project" value="UniProtKB-KW"/>
</dbReference>
<comment type="caution">
    <text evidence="2">The sequence shown here is derived from an EMBL/GenBank/DDBJ whole genome shotgun (WGS) entry which is preliminary data.</text>
</comment>
<proteinExistence type="predicted"/>
<dbReference type="STRING" id="1464123.SAMN05444126_10377"/>
<gene>
    <name evidence="2" type="ORF">SAMN05444126_10377</name>
</gene>
<organism evidence="2 3">
    <name type="scientific">Salisediminibacterium halotolerans</name>
    <dbReference type="NCBI Taxonomy" id="517425"/>
    <lineage>
        <taxon>Bacteria</taxon>
        <taxon>Bacillati</taxon>
        <taxon>Bacillota</taxon>
        <taxon>Bacilli</taxon>
        <taxon>Bacillales</taxon>
        <taxon>Bacillaceae</taxon>
        <taxon>Salisediminibacterium</taxon>
    </lineage>
</organism>
<dbReference type="InterPro" id="IPR013216">
    <property type="entry name" value="Methyltransf_11"/>
</dbReference>
<sequence>MIYPLQKTIYRTLSRSWAQGKYERIRPHLNPGDKIIDLGAGKCALSGMLMENGFDVTPVDVSDNSFNPDIKPVIYNGTTLPFEEDTFDVALLLTVLHHTPDPDTVLNEALRTAKRIIVIEDVYENPAQKQLTYVTDSLFNCEFRGHPHTNRTHLEWLLTFDRLGLRVRTVTEQRLLLFYKQVMYHLEK</sequence>
<name>A0A1H9QMM4_9BACI</name>
<feature type="domain" description="Methyltransferase type 11" evidence="1">
    <location>
        <begin position="37"/>
        <end position="114"/>
    </location>
</feature>
<dbReference type="Proteomes" id="UP000199318">
    <property type="component" value="Unassembled WGS sequence"/>
</dbReference>
<evidence type="ECO:0000259" key="1">
    <source>
        <dbReference type="Pfam" id="PF08241"/>
    </source>
</evidence>
<dbReference type="SUPFAM" id="SSF53335">
    <property type="entry name" value="S-adenosyl-L-methionine-dependent methyltransferases"/>
    <property type="match status" value="1"/>
</dbReference>
<dbReference type="InterPro" id="IPR029063">
    <property type="entry name" value="SAM-dependent_MTases_sf"/>
</dbReference>
<evidence type="ECO:0000313" key="3">
    <source>
        <dbReference type="Proteomes" id="UP000199318"/>
    </source>
</evidence>
<dbReference type="EMBL" id="FOGV01000003">
    <property type="protein sequence ID" value="SER61670.1"/>
    <property type="molecule type" value="Genomic_DNA"/>
</dbReference>
<dbReference type="CDD" id="cd02440">
    <property type="entry name" value="AdoMet_MTases"/>
    <property type="match status" value="1"/>
</dbReference>
<evidence type="ECO:0000313" key="2">
    <source>
        <dbReference type="EMBL" id="SER61670.1"/>
    </source>
</evidence>
<dbReference type="GO" id="GO:0008757">
    <property type="term" value="F:S-adenosylmethionine-dependent methyltransferase activity"/>
    <property type="evidence" value="ECO:0007669"/>
    <property type="project" value="InterPro"/>
</dbReference>